<evidence type="ECO:0000313" key="14">
    <source>
        <dbReference type="EMBL" id="EIC00563.1"/>
    </source>
</evidence>
<evidence type="ECO:0000256" key="9">
    <source>
        <dbReference type="ARBA" id="ARBA00023143"/>
    </source>
</evidence>
<dbReference type="STRING" id="907348.TresaDRAFT_0036"/>
<dbReference type="Pfam" id="PF01706">
    <property type="entry name" value="FliG_C"/>
    <property type="match status" value="1"/>
</dbReference>
<dbReference type="PANTHER" id="PTHR30534:SF0">
    <property type="entry name" value="FLAGELLAR MOTOR SWITCH PROTEIN FLIG"/>
    <property type="match status" value="1"/>
</dbReference>
<dbReference type="InterPro" id="IPR028263">
    <property type="entry name" value="FliG_N"/>
</dbReference>
<dbReference type="GO" id="GO:0003774">
    <property type="term" value="F:cytoskeletal motor activity"/>
    <property type="evidence" value="ECO:0007669"/>
    <property type="project" value="InterPro"/>
</dbReference>
<dbReference type="InterPro" id="IPR000090">
    <property type="entry name" value="Flg_Motor_Flig"/>
</dbReference>
<feature type="domain" description="Flagellar motor switch protein FliG middle" evidence="12">
    <location>
        <begin position="190"/>
        <end position="259"/>
    </location>
</feature>
<evidence type="ECO:0000259" key="12">
    <source>
        <dbReference type="Pfam" id="PF14841"/>
    </source>
</evidence>
<keyword evidence="14" id="KW-0969">Cilium</keyword>
<evidence type="ECO:0000256" key="1">
    <source>
        <dbReference type="ARBA" id="ARBA00004117"/>
    </source>
</evidence>
<keyword evidence="14" id="KW-0282">Flagellum</keyword>
<dbReference type="PRINTS" id="PR00954">
    <property type="entry name" value="FLGMOTORFLIG"/>
</dbReference>
<comment type="caution">
    <text evidence="14">The sequence shown here is derived from an EMBL/GenBank/DDBJ whole genome shotgun (WGS) entry which is preliminary data.</text>
</comment>
<feature type="domain" description="Flagellar motor switch protein FliG C-terminal" evidence="11">
    <location>
        <begin position="290"/>
        <end position="394"/>
    </location>
</feature>
<feature type="region of interest" description="Disordered" evidence="10">
    <location>
        <begin position="1"/>
        <end position="31"/>
    </location>
</feature>
<keyword evidence="9" id="KW-0975">Bacterial flagellum</keyword>
<proteinExistence type="inferred from homology"/>
<feature type="compositionally biased region" description="Basic and acidic residues" evidence="10">
    <location>
        <begin position="13"/>
        <end position="25"/>
    </location>
</feature>
<dbReference type="PANTHER" id="PTHR30534">
    <property type="entry name" value="FLAGELLAR MOTOR SWITCH PROTEIN FLIG"/>
    <property type="match status" value="1"/>
</dbReference>
<feature type="domain" description="Flagellar motor switch protein FliG N-terminal" evidence="13">
    <location>
        <begin position="83"/>
        <end position="179"/>
    </location>
</feature>
<evidence type="ECO:0000259" key="13">
    <source>
        <dbReference type="Pfam" id="PF14842"/>
    </source>
</evidence>
<dbReference type="EMBL" id="AGRW01000054">
    <property type="protein sequence ID" value="EIC00563.1"/>
    <property type="molecule type" value="Genomic_DNA"/>
</dbReference>
<evidence type="ECO:0000256" key="7">
    <source>
        <dbReference type="ARBA" id="ARBA00022779"/>
    </source>
</evidence>
<organism evidence="14 15">
    <name type="scientific">Treponema saccharophilum DSM 2985</name>
    <dbReference type="NCBI Taxonomy" id="907348"/>
    <lineage>
        <taxon>Bacteria</taxon>
        <taxon>Pseudomonadati</taxon>
        <taxon>Spirochaetota</taxon>
        <taxon>Spirochaetia</taxon>
        <taxon>Spirochaetales</taxon>
        <taxon>Treponemataceae</taxon>
        <taxon>Treponema</taxon>
    </lineage>
</organism>
<dbReference type="GO" id="GO:0009425">
    <property type="term" value="C:bacterial-type flagellum basal body"/>
    <property type="evidence" value="ECO:0007669"/>
    <property type="project" value="UniProtKB-SubCell"/>
</dbReference>
<dbReference type="PATRIC" id="fig|907348.3.peg.2611"/>
<dbReference type="eggNOG" id="COG1536">
    <property type="taxonomic scope" value="Bacteria"/>
</dbReference>
<evidence type="ECO:0000256" key="6">
    <source>
        <dbReference type="ARBA" id="ARBA00022500"/>
    </source>
</evidence>
<evidence type="ECO:0000256" key="2">
    <source>
        <dbReference type="ARBA" id="ARBA00004413"/>
    </source>
</evidence>
<accession>H7ENT0</accession>
<dbReference type="GO" id="GO:0006935">
    <property type="term" value="P:chemotaxis"/>
    <property type="evidence" value="ECO:0007669"/>
    <property type="project" value="UniProtKB-KW"/>
</dbReference>
<evidence type="ECO:0000256" key="8">
    <source>
        <dbReference type="ARBA" id="ARBA00023136"/>
    </source>
</evidence>
<dbReference type="GO" id="GO:0071973">
    <property type="term" value="P:bacterial-type flagellum-dependent cell motility"/>
    <property type="evidence" value="ECO:0007669"/>
    <property type="project" value="InterPro"/>
</dbReference>
<reference evidence="14 15" key="1">
    <citation type="submission" date="2011-09" db="EMBL/GenBank/DDBJ databases">
        <title>The draft genome of Treponema saccharophilum DSM 2985.</title>
        <authorList>
            <consortium name="US DOE Joint Genome Institute (JGI-PGF)"/>
            <person name="Lucas S."/>
            <person name="Copeland A."/>
            <person name="Lapidus A."/>
            <person name="Glavina del Rio T."/>
            <person name="Dalin E."/>
            <person name="Tice H."/>
            <person name="Bruce D."/>
            <person name="Goodwin L."/>
            <person name="Pitluck S."/>
            <person name="Peters L."/>
            <person name="Kyrpides N."/>
            <person name="Mavromatis K."/>
            <person name="Ivanova N."/>
            <person name="Markowitz V."/>
            <person name="Cheng J.-F."/>
            <person name="Hugenholtz P."/>
            <person name="Woyke T."/>
            <person name="Wu D."/>
            <person name="Gronow S."/>
            <person name="Wellnitz S."/>
            <person name="Brambilla E."/>
            <person name="Klenk H.-P."/>
            <person name="Eisen J.A."/>
        </authorList>
    </citation>
    <scope>NUCLEOTIDE SEQUENCE [LARGE SCALE GENOMIC DNA]</scope>
    <source>
        <strain evidence="14 15">DSM 2985</strain>
    </source>
</reference>
<dbReference type="InterPro" id="IPR023087">
    <property type="entry name" value="Flg_Motor_Flig_C"/>
</dbReference>
<evidence type="ECO:0000256" key="4">
    <source>
        <dbReference type="ARBA" id="ARBA00021870"/>
    </source>
</evidence>
<dbReference type="Gene3D" id="1.10.220.30">
    <property type="match status" value="3"/>
</dbReference>
<keyword evidence="14" id="KW-0966">Cell projection</keyword>
<keyword evidence="7" id="KW-0283">Flagellar rotation</keyword>
<keyword evidence="15" id="KW-1185">Reference proteome</keyword>
<protein>
    <recommendedName>
        <fullName evidence="4">Flagellar motor switch protein FliG</fullName>
    </recommendedName>
</protein>
<evidence type="ECO:0000256" key="10">
    <source>
        <dbReference type="SAM" id="MobiDB-lite"/>
    </source>
</evidence>
<dbReference type="Pfam" id="PF14842">
    <property type="entry name" value="FliG_N"/>
    <property type="match status" value="1"/>
</dbReference>
<evidence type="ECO:0000256" key="3">
    <source>
        <dbReference type="ARBA" id="ARBA00010299"/>
    </source>
</evidence>
<keyword evidence="5" id="KW-1003">Cell membrane</keyword>
<dbReference type="GO" id="GO:0005886">
    <property type="term" value="C:plasma membrane"/>
    <property type="evidence" value="ECO:0007669"/>
    <property type="project" value="UniProtKB-SubCell"/>
</dbReference>
<dbReference type="InterPro" id="IPR032779">
    <property type="entry name" value="FliG_M"/>
</dbReference>
<dbReference type="SUPFAM" id="SSF48029">
    <property type="entry name" value="FliG"/>
    <property type="match status" value="2"/>
</dbReference>
<dbReference type="Pfam" id="PF14841">
    <property type="entry name" value="FliG_M"/>
    <property type="match status" value="1"/>
</dbReference>
<dbReference type="Proteomes" id="UP000003571">
    <property type="component" value="Unassembled WGS sequence"/>
</dbReference>
<evidence type="ECO:0000259" key="11">
    <source>
        <dbReference type="Pfam" id="PF01706"/>
    </source>
</evidence>
<keyword evidence="6" id="KW-0145">Chemotaxis</keyword>
<dbReference type="InterPro" id="IPR011002">
    <property type="entry name" value="FliG_a-hlx"/>
</dbReference>
<keyword evidence="8" id="KW-0472">Membrane</keyword>
<comment type="similarity">
    <text evidence="3">Belongs to the FliG family.</text>
</comment>
<evidence type="ECO:0000256" key="5">
    <source>
        <dbReference type="ARBA" id="ARBA00022475"/>
    </source>
</evidence>
<evidence type="ECO:0000313" key="15">
    <source>
        <dbReference type="Proteomes" id="UP000003571"/>
    </source>
</evidence>
<name>H7ENT0_9SPIR</name>
<comment type="subcellular location">
    <subcellularLocation>
        <location evidence="1">Bacterial flagellum basal body</location>
    </subcellularLocation>
    <subcellularLocation>
        <location evidence="2">Cell membrane</location>
        <topology evidence="2">Peripheral membrane protein</topology>
        <orientation evidence="2">Cytoplasmic side</orientation>
    </subcellularLocation>
</comment>
<dbReference type="AlphaFoldDB" id="H7ENT0"/>
<sequence length="405" mass="45213">MKAYKNGGLSKTAESDSRPTEEKKTNFQINNTSIINPIEKASSKERYAGDVGVSEAAKALTSGGLIKVPALPRESDGRESVYRRVAKFLLLIGVDEAAKILPHLSDEQTEKIIPEIATIQKIDPDEAEQILSEFQSLFYKVRESGGIDTAKEILEKAFGSDKAKQILDSVDRRPAGKPFDYLSESDGDKVSVLLKDESNAVRALVLSYLKPKVSADVIKSFSAEDKRDVVIRLANLKKINPDVLRRVDEAMYEKANKLSVQKSDAIDGRSALAQILKRMDPGTEEEILSSLSEQDHELGDDLRSRLFTTEDVVMADDRFIQDYLRKMGDNDISYLIAAKNDDFRRKILRNVSQSRGNGILELEVINKPMPRSEVDKITAKFMEDMKMAYDNGDLIVSGRNGELYV</sequence>
<gene>
    <name evidence="14" type="ORF">TresaDRAFT_0036</name>
</gene>